<dbReference type="InterPro" id="IPR000847">
    <property type="entry name" value="LysR_HTH_N"/>
</dbReference>
<feature type="domain" description="HTH lysR-type" evidence="6">
    <location>
        <begin position="9"/>
        <end position="66"/>
    </location>
</feature>
<dbReference type="SUPFAM" id="SSF46785">
    <property type="entry name" value="Winged helix' DNA-binding domain"/>
    <property type="match status" value="1"/>
</dbReference>
<dbReference type="EMBL" id="CP106881">
    <property type="protein sequence ID" value="UYG53262.1"/>
    <property type="molecule type" value="Genomic_DNA"/>
</dbReference>
<feature type="chain" id="PRO_5045858275" evidence="5">
    <location>
        <begin position="22"/>
        <end position="299"/>
    </location>
</feature>
<dbReference type="InterPro" id="IPR005119">
    <property type="entry name" value="LysR_subst-bd"/>
</dbReference>
<keyword evidence="3" id="KW-0238">DNA-binding</keyword>
<evidence type="ECO:0000256" key="2">
    <source>
        <dbReference type="ARBA" id="ARBA00023015"/>
    </source>
</evidence>
<dbReference type="RefSeq" id="WP_231043609.1">
    <property type="nucleotide sequence ID" value="NZ_CP106881.1"/>
</dbReference>
<evidence type="ECO:0000313" key="7">
    <source>
        <dbReference type="EMBL" id="UYG53262.1"/>
    </source>
</evidence>
<evidence type="ECO:0000256" key="5">
    <source>
        <dbReference type="SAM" id="SignalP"/>
    </source>
</evidence>
<evidence type="ECO:0000256" key="4">
    <source>
        <dbReference type="ARBA" id="ARBA00023163"/>
    </source>
</evidence>
<dbReference type="Pfam" id="PF00126">
    <property type="entry name" value="HTH_1"/>
    <property type="match status" value="1"/>
</dbReference>
<gene>
    <name evidence="7" type="ORF">M9799_05775</name>
</gene>
<accession>A0ABY6GDT7</accession>
<comment type="similarity">
    <text evidence="1">Belongs to the LysR transcriptional regulatory family.</text>
</comment>
<dbReference type="Gene3D" id="1.10.10.10">
    <property type="entry name" value="Winged helix-like DNA-binding domain superfamily/Winged helix DNA-binding domain"/>
    <property type="match status" value="1"/>
</dbReference>
<reference evidence="7" key="1">
    <citation type="submission" date="2022-09" db="EMBL/GenBank/DDBJ databases">
        <title>The complete genome of Acidovorax sp. 5MLIR.</title>
        <authorList>
            <person name="Liu L."/>
            <person name="Yue J."/>
            <person name="Yang F."/>
            <person name="Yuan J."/>
            <person name="Li L."/>
        </authorList>
    </citation>
    <scope>NUCLEOTIDE SEQUENCE</scope>
    <source>
        <strain evidence="7">5MLIR</strain>
    </source>
</reference>
<dbReference type="PANTHER" id="PTHR30537">
    <property type="entry name" value="HTH-TYPE TRANSCRIPTIONAL REGULATOR"/>
    <property type="match status" value="1"/>
</dbReference>
<keyword evidence="8" id="KW-1185">Reference proteome</keyword>
<dbReference type="InterPro" id="IPR058163">
    <property type="entry name" value="LysR-type_TF_proteobact-type"/>
</dbReference>
<dbReference type="PROSITE" id="PS50931">
    <property type="entry name" value="HTH_LYSR"/>
    <property type="match status" value="1"/>
</dbReference>
<dbReference type="PANTHER" id="PTHR30537:SF74">
    <property type="entry name" value="HTH-TYPE TRANSCRIPTIONAL REGULATOR TRPI"/>
    <property type="match status" value="1"/>
</dbReference>
<dbReference type="SUPFAM" id="SSF53850">
    <property type="entry name" value="Periplasmic binding protein-like II"/>
    <property type="match status" value="1"/>
</dbReference>
<evidence type="ECO:0000256" key="1">
    <source>
        <dbReference type="ARBA" id="ARBA00009437"/>
    </source>
</evidence>
<protein>
    <submittedName>
        <fullName evidence="7">LysR substrate-binding domain-containing protein</fullName>
    </submittedName>
</protein>
<organism evidence="7 8">
    <name type="scientific">Comamonas endophytica</name>
    <dbReference type="NCBI Taxonomy" id="2949090"/>
    <lineage>
        <taxon>Bacteria</taxon>
        <taxon>Pseudomonadati</taxon>
        <taxon>Pseudomonadota</taxon>
        <taxon>Betaproteobacteria</taxon>
        <taxon>Burkholderiales</taxon>
        <taxon>Comamonadaceae</taxon>
        <taxon>Comamonas</taxon>
    </lineage>
</organism>
<evidence type="ECO:0000313" key="8">
    <source>
        <dbReference type="Proteomes" id="UP001162800"/>
    </source>
</evidence>
<feature type="signal peptide" evidence="5">
    <location>
        <begin position="1"/>
        <end position="21"/>
    </location>
</feature>
<name>A0ABY6GDT7_9BURK</name>
<sequence length="299" mass="32763">MMNSRKYLPPMGLLVAFEACARLGKFTAAAQELSLTQSAVSRQIRALEEIAGVALFVRERQAVRLTPAGEIYAEEIRHALRDISNSTLRIKASPGTGTLKLAILPTMGTRWLAPLLPDFVRRHPGVTLNLVTRLEPFDMDAEDVHAAIHYGAPEWPRAELDFLFEETIFPACSQGLKTHFGFASAQDLLQAPLLHLASRPQAWAQWFAAQGIEGALAGGISIDQFATVTQAASAGLGVALLPEFLFRAELERGELVSALDVRSRSQGRYYLACAASKAWYPPLTAFRGWIREQAAFSIS</sequence>
<keyword evidence="2" id="KW-0805">Transcription regulation</keyword>
<keyword evidence="4" id="KW-0804">Transcription</keyword>
<keyword evidence="5" id="KW-0732">Signal</keyword>
<dbReference type="Pfam" id="PF03466">
    <property type="entry name" value="LysR_substrate"/>
    <property type="match status" value="1"/>
</dbReference>
<dbReference type="InterPro" id="IPR036390">
    <property type="entry name" value="WH_DNA-bd_sf"/>
</dbReference>
<dbReference type="Gene3D" id="3.40.190.10">
    <property type="entry name" value="Periplasmic binding protein-like II"/>
    <property type="match status" value="2"/>
</dbReference>
<dbReference type="InterPro" id="IPR036388">
    <property type="entry name" value="WH-like_DNA-bd_sf"/>
</dbReference>
<dbReference type="Proteomes" id="UP001162800">
    <property type="component" value="Chromosome"/>
</dbReference>
<proteinExistence type="inferred from homology"/>
<evidence type="ECO:0000259" key="6">
    <source>
        <dbReference type="PROSITE" id="PS50931"/>
    </source>
</evidence>
<evidence type="ECO:0000256" key="3">
    <source>
        <dbReference type="ARBA" id="ARBA00023125"/>
    </source>
</evidence>
<dbReference type="PRINTS" id="PR00039">
    <property type="entry name" value="HTHLYSR"/>
</dbReference>